<evidence type="ECO:0000256" key="4">
    <source>
        <dbReference type="ARBA" id="ARBA00023242"/>
    </source>
</evidence>
<feature type="region of interest" description="Disordered" evidence="7">
    <location>
        <begin position="241"/>
        <end position="357"/>
    </location>
</feature>
<dbReference type="GO" id="GO:0005654">
    <property type="term" value="C:nucleoplasm"/>
    <property type="evidence" value="ECO:0007669"/>
    <property type="project" value="UniProtKB-SubCell"/>
</dbReference>
<dbReference type="InterPro" id="IPR014886">
    <property type="entry name" value="La_xRRM"/>
</dbReference>
<evidence type="ECO:0000256" key="1">
    <source>
        <dbReference type="ARBA" id="ARBA00004604"/>
    </source>
</evidence>
<dbReference type="Pfam" id="PF00076">
    <property type="entry name" value="RRM_1"/>
    <property type="match status" value="1"/>
</dbReference>
<dbReference type="PROSITE" id="PS50961">
    <property type="entry name" value="HTH_LA"/>
    <property type="match status" value="1"/>
</dbReference>
<feature type="domain" description="XRRM" evidence="10">
    <location>
        <begin position="346"/>
        <end position="471"/>
    </location>
</feature>
<dbReference type="GO" id="GO:1990904">
    <property type="term" value="C:ribonucleoprotein complex"/>
    <property type="evidence" value="ECO:0007669"/>
    <property type="project" value="UniProtKB-UniRule"/>
</dbReference>
<evidence type="ECO:0000259" key="8">
    <source>
        <dbReference type="PROSITE" id="PS50102"/>
    </source>
</evidence>
<dbReference type="SMART" id="SM00360">
    <property type="entry name" value="RRM"/>
    <property type="match status" value="2"/>
</dbReference>
<protein>
    <recommendedName>
        <fullName evidence="13">La protein 1</fullName>
    </recommendedName>
</protein>
<accession>A0AAV1A722</accession>
<dbReference type="InterPro" id="IPR000504">
    <property type="entry name" value="RRM_dom"/>
</dbReference>
<dbReference type="EMBL" id="OX451738">
    <property type="protein sequence ID" value="CAI8605661.1"/>
    <property type="molecule type" value="Genomic_DNA"/>
</dbReference>
<dbReference type="Gene3D" id="1.10.10.10">
    <property type="entry name" value="Winged helix-like DNA-binding domain superfamily/Winged helix DNA-binding domain"/>
    <property type="match status" value="1"/>
</dbReference>
<dbReference type="CDD" id="cd12291">
    <property type="entry name" value="RRM1_La"/>
    <property type="match status" value="1"/>
</dbReference>
<feature type="compositionally biased region" description="Basic and acidic residues" evidence="7">
    <location>
        <begin position="336"/>
        <end position="357"/>
    </location>
</feature>
<reference evidence="11 12" key="1">
    <citation type="submission" date="2023-01" db="EMBL/GenBank/DDBJ databases">
        <authorList>
            <person name="Kreplak J."/>
        </authorList>
    </citation>
    <scope>NUCLEOTIDE SEQUENCE [LARGE SCALE GENOMIC DNA]</scope>
</reference>
<evidence type="ECO:0000256" key="6">
    <source>
        <dbReference type="PROSITE-ProRule" id="PRU00332"/>
    </source>
</evidence>
<sequence length="490" mass="54967">MAIPSLDEETTKKVIRQVEFYFSDSNLPRDDFLRKTVTESEDGMVSLALICSFNRMRKHLNLGDVKPSEVKDDTVKAVAEVLKNAASLKLSEDGSKVGRITELSKPEEVVEQVEIRTISASPFEYTVKLEEVESFFGQYAKVNSVRLPRHVGDKRFFCGTALVEFSSDEELQNVLKQKLVYAGAELELKPKKDFDAEREIELEKHEKCCKSVNSNHEEEDPEANYPKGLLIAFKLKSISEEVPSEKNSTDEQANGNNGATKTDEQNPSEVAAAAAEDSDQKMSENDENNGVNEEKDAEGKEKEQENKEVKEEKAEVEEKGLLELYKKSGNGVNEGKATEGEKKDQETEKRSAASYKEDSDVVLREDLKVIFEKFGDVKYIDFKMGAESGFIRFDVPEAAQKARAAAVLSEKGGLVVKNFIAILDPVTGNAEKEYWSLLRGNQDKRRESFNNRGGFNNRGRGGRHGRGGGRFLRQRENDSAGGRQNKFRKF</sequence>
<dbReference type="PROSITE" id="PS50102">
    <property type="entry name" value="RRM"/>
    <property type="match status" value="1"/>
</dbReference>
<evidence type="ECO:0000256" key="5">
    <source>
        <dbReference type="ARBA" id="ARBA00057261"/>
    </source>
</evidence>
<evidence type="ECO:0000313" key="12">
    <source>
        <dbReference type="Proteomes" id="UP001157006"/>
    </source>
</evidence>
<dbReference type="Proteomes" id="UP001157006">
    <property type="component" value="Chromosome 3"/>
</dbReference>
<dbReference type="GO" id="GO:0003729">
    <property type="term" value="F:mRNA binding"/>
    <property type="evidence" value="ECO:0007669"/>
    <property type="project" value="TreeGrafter"/>
</dbReference>
<dbReference type="FunFam" id="1.10.10.10:FF:000795">
    <property type="entry name" value="La protein 2"/>
    <property type="match status" value="1"/>
</dbReference>
<feature type="region of interest" description="Disordered" evidence="7">
    <location>
        <begin position="446"/>
        <end position="490"/>
    </location>
</feature>
<proteinExistence type="predicted"/>
<dbReference type="InterPro" id="IPR006630">
    <property type="entry name" value="La_HTH"/>
</dbReference>
<dbReference type="Pfam" id="PF05383">
    <property type="entry name" value="La"/>
    <property type="match status" value="1"/>
</dbReference>
<dbReference type="PROSITE" id="PS51939">
    <property type="entry name" value="XRRM"/>
    <property type="match status" value="1"/>
</dbReference>
<feature type="compositionally biased region" description="Polar residues" evidence="7">
    <location>
        <begin position="250"/>
        <end position="268"/>
    </location>
</feature>
<dbReference type="PRINTS" id="PR00302">
    <property type="entry name" value="LUPUSLA"/>
</dbReference>
<dbReference type="InterPro" id="IPR002344">
    <property type="entry name" value="Lupus_La"/>
</dbReference>
<evidence type="ECO:0000259" key="10">
    <source>
        <dbReference type="PROSITE" id="PS51939"/>
    </source>
</evidence>
<dbReference type="InterPro" id="IPR045180">
    <property type="entry name" value="La_dom_prot"/>
</dbReference>
<feature type="compositionally biased region" description="Basic and acidic residues" evidence="7">
    <location>
        <begin position="292"/>
        <end position="326"/>
    </location>
</feature>
<evidence type="ECO:0000256" key="2">
    <source>
        <dbReference type="ARBA" id="ARBA00004642"/>
    </source>
</evidence>
<dbReference type="Gene3D" id="3.30.70.330">
    <property type="match status" value="2"/>
</dbReference>
<evidence type="ECO:0000256" key="3">
    <source>
        <dbReference type="ARBA" id="ARBA00022884"/>
    </source>
</evidence>
<dbReference type="AlphaFoldDB" id="A0AAV1A722"/>
<dbReference type="SMART" id="SM00715">
    <property type="entry name" value="LA"/>
    <property type="match status" value="1"/>
</dbReference>
<feature type="domain" description="RRM" evidence="8">
    <location>
        <begin position="116"/>
        <end position="207"/>
    </location>
</feature>
<comment type="function">
    <text evidence="5">Binds to the 3' poly(U) terminus of nascent RNA polymerase III transcripts, protecting them from exonuclease digestion and facilitating their folding and maturation.</text>
</comment>
<dbReference type="PANTHER" id="PTHR22792:SF140">
    <property type="entry name" value="ACHILLES, ISOFORM A"/>
    <property type="match status" value="1"/>
</dbReference>
<feature type="domain" description="HTH La-type RNA-binding" evidence="9">
    <location>
        <begin position="4"/>
        <end position="107"/>
    </location>
</feature>
<dbReference type="GO" id="GO:0005730">
    <property type="term" value="C:nucleolus"/>
    <property type="evidence" value="ECO:0007669"/>
    <property type="project" value="UniProtKB-SubCell"/>
</dbReference>
<dbReference type="Pfam" id="PF08777">
    <property type="entry name" value="RRM_3"/>
    <property type="match status" value="1"/>
</dbReference>
<evidence type="ECO:0008006" key="13">
    <source>
        <dbReference type="Google" id="ProtNLM"/>
    </source>
</evidence>
<dbReference type="CDD" id="cd08030">
    <property type="entry name" value="LA_like_plant"/>
    <property type="match status" value="1"/>
</dbReference>
<dbReference type="InterPro" id="IPR012677">
    <property type="entry name" value="Nucleotide-bd_a/b_plait_sf"/>
</dbReference>
<name>A0AAV1A722_VICFA</name>
<dbReference type="SUPFAM" id="SSF46785">
    <property type="entry name" value="Winged helix' DNA-binding domain"/>
    <property type="match status" value="1"/>
</dbReference>
<dbReference type="InterPro" id="IPR035979">
    <property type="entry name" value="RBD_domain_sf"/>
</dbReference>
<dbReference type="PANTHER" id="PTHR22792">
    <property type="entry name" value="LUPUS LA PROTEIN-RELATED"/>
    <property type="match status" value="1"/>
</dbReference>
<comment type="subcellular location">
    <subcellularLocation>
        <location evidence="1">Nucleus</location>
        <location evidence="1">Nucleolus</location>
    </subcellularLocation>
    <subcellularLocation>
        <location evidence="2">Nucleus</location>
        <location evidence="2">Nucleoplasm</location>
    </subcellularLocation>
</comment>
<evidence type="ECO:0000313" key="11">
    <source>
        <dbReference type="EMBL" id="CAI8605661.1"/>
    </source>
</evidence>
<dbReference type="InterPro" id="IPR036388">
    <property type="entry name" value="WH-like_DNA-bd_sf"/>
</dbReference>
<dbReference type="InterPro" id="IPR036390">
    <property type="entry name" value="WH_DNA-bd_sf"/>
</dbReference>
<dbReference type="SUPFAM" id="SSF54928">
    <property type="entry name" value="RNA-binding domain, RBD"/>
    <property type="match status" value="2"/>
</dbReference>
<gene>
    <name evidence="11" type="ORF">VFH_III193760</name>
</gene>
<evidence type="ECO:0000259" key="9">
    <source>
        <dbReference type="PROSITE" id="PS50961"/>
    </source>
</evidence>
<keyword evidence="12" id="KW-1185">Reference proteome</keyword>
<keyword evidence="4" id="KW-0539">Nucleus</keyword>
<organism evidence="11 12">
    <name type="scientific">Vicia faba</name>
    <name type="common">Broad bean</name>
    <name type="synonym">Faba vulgaris</name>
    <dbReference type="NCBI Taxonomy" id="3906"/>
    <lineage>
        <taxon>Eukaryota</taxon>
        <taxon>Viridiplantae</taxon>
        <taxon>Streptophyta</taxon>
        <taxon>Embryophyta</taxon>
        <taxon>Tracheophyta</taxon>
        <taxon>Spermatophyta</taxon>
        <taxon>Magnoliopsida</taxon>
        <taxon>eudicotyledons</taxon>
        <taxon>Gunneridae</taxon>
        <taxon>Pentapetalae</taxon>
        <taxon>rosids</taxon>
        <taxon>fabids</taxon>
        <taxon>Fabales</taxon>
        <taxon>Fabaceae</taxon>
        <taxon>Papilionoideae</taxon>
        <taxon>50 kb inversion clade</taxon>
        <taxon>NPAAA clade</taxon>
        <taxon>Hologalegina</taxon>
        <taxon>IRL clade</taxon>
        <taxon>Fabeae</taxon>
        <taxon>Vicia</taxon>
    </lineage>
</organism>
<dbReference type="GO" id="GO:0006396">
    <property type="term" value="P:RNA processing"/>
    <property type="evidence" value="ECO:0007669"/>
    <property type="project" value="InterPro"/>
</dbReference>
<keyword evidence="3 6" id="KW-0694">RNA-binding</keyword>
<evidence type="ECO:0000256" key="7">
    <source>
        <dbReference type="SAM" id="MobiDB-lite"/>
    </source>
</evidence>